<dbReference type="GO" id="GO:0003968">
    <property type="term" value="F:RNA-directed RNA polymerase activity"/>
    <property type="evidence" value="ECO:0007669"/>
    <property type="project" value="UniProtKB-KW"/>
</dbReference>
<dbReference type="InterPro" id="IPR007094">
    <property type="entry name" value="RNA-dir_pol_PSvirus"/>
</dbReference>
<evidence type="ECO:0000256" key="1">
    <source>
        <dbReference type="ARBA" id="ARBA00022484"/>
    </source>
</evidence>
<accession>Q52V15</accession>
<feature type="non-terminal residue" evidence="6">
    <location>
        <position position="1"/>
    </location>
</feature>
<name>Q52V15_9VIRU</name>
<dbReference type="GO" id="GO:0039694">
    <property type="term" value="P:viral RNA genome replication"/>
    <property type="evidence" value="ECO:0007669"/>
    <property type="project" value="InterPro"/>
</dbReference>
<dbReference type="PROSITE" id="PS50507">
    <property type="entry name" value="RDRP_SSRNA_POS"/>
    <property type="match status" value="1"/>
</dbReference>
<keyword evidence="4" id="KW-0693">Viral RNA replication</keyword>
<organism evidence="6 7">
    <name type="scientific">Mint virus 2</name>
    <dbReference type="NCBI Taxonomy" id="312998"/>
    <lineage>
        <taxon>Viruses</taxon>
        <taxon>Riboviria</taxon>
        <taxon>Orthornavirae</taxon>
        <taxon>Kitrinoviricota</taxon>
        <taxon>Alsuviricetes</taxon>
        <taxon>Tymovirales</taxon>
        <taxon>Betaflexiviridae</taxon>
        <taxon>Trivirinae</taxon>
        <taxon>Vitivirus</taxon>
        <taxon>Vitivirus duomenthae</taxon>
    </lineage>
</organism>
<dbReference type="Proteomes" id="UP000232497">
    <property type="component" value="Segment"/>
</dbReference>
<dbReference type="CDD" id="cd23245">
    <property type="entry name" value="Betaflexiviridae_RdRp"/>
    <property type="match status" value="1"/>
</dbReference>
<keyword evidence="7" id="KW-1185">Reference proteome</keyword>
<evidence type="ECO:0000259" key="5">
    <source>
        <dbReference type="PROSITE" id="PS50507"/>
    </source>
</evidence>
<keyword evidence="3" id="KW-0548">Nucleotidyltransferase</keyword>
<evidence type="ECO:0000313" key="6">
    <source>
        <dbReference type="EMBL" id="AAX07259.1"/>
    </source>
</evidence>
<dbReference type="EMBL" id="AY913795">
    <property type="protein sequence ID" value="AAX07259.1"/>
    <property type="molecule type" value="Genomic_RNA"/>
</dbReference>
<evidence type="ECO:0000256" key="4">
    <source>
        <dbReference type="ARBA" id="ARBA00022953"/>
    </source>
</evidence>
<keyword evidence="1" id="KW-0696">RNA-directed RNA polymerase</keyword>
<evidence type="ECO:0000256" key="2">
    <source>
        <dbReference type="ARBA" id="ARBA00022679"/>
    </source>
</evidence>
<dbReference type="GO" id="GO:0003723">
    <property type="term" value="F:RNA binding"/>
    <property type="evidence" value="ECO:0007669"/>
    <property type="project" value="InterPro"/>
</dbReference>
<evidence type="ECO:0000313" key="7">
    <source>
        <dbReference type="Proteomes" id="UP000232497"/>
    </source>
</evidence>
<proteinExistence type="predicted"/>
<dbReference type="GO" id="GO:0006351">
    <property type="term" value="P:DNA-templated transcription"/>
    <property type="evidence" value="ECO:0007669"/>
    <property type="project" value="InterPro"/>
</dbReference>
<dbReference type="InterPro" id="IPR001788">
    <property type="entry name" value="RNA-dep_RNA_pol_alsuvir"/>
</dbReference>
<keyword evidence="2" id="KW-0808">Transferase</keyword>
<dbReference type="KEGG" id="vg:40524854"/>
<dbReference type="SUPFAM" id="SSF56672">
    <property type="entry name" value="DNA/RNA polymerases"/>
    <property type="match status" value="1"/>
</dbReference>
<protein>
    <submittedName>
        <fullName evidence="6">Replicase</fullName>
    </submittedName>
</protein>
<evidence type="ECO:0000256" key="3">
    <source>
        <dbReference type="ARBA" id="ARBA00022695"/>
    </source>
</evidence>
<dbReference type="Pfam" id="PF00978">
    <property type="entry name" value="RdRP_2"/>
    <property type="match status" value="1"/>
</dbReference>
<reference evidence="6 7" key="1">
    <citation type="journal article" date="2007" name="Arch. Virol.">
        <title>Identification, detection and transmission of a new vitivirus from Mentha.</title>
        <authorList>
            <person name="Tzanetakis I.E."/>
            <person name="Postman J.D."/>
            <person name="Martin R.R."/>
        </authorList>
    </citation>
    <scope>NUCLEOTIDE SEQUENCE [LARGE SCALE GENOMIC DNA]</scope>
    <source>
        <strain evidence="6">NCGR MEN 454.004</strain>
    </source>
</reference>
<sequence>AGDPYLKGLLSLLEDIEEVEPEVPETTVLQPERTHLYLSAGSNEVSVSELCEKMNREVHTEAGLTDQIDEVGYKGESANPMTHKALYLHHKNDDVATFMLSVKKRLRFRDAEKNSRKYEKNKGFGKQMFKILQQTYNLVHPNSLPELDRCEAEFTRKRIAKSRNLIEKHSYRSDPDWPSNYLKIFLKQQVCTKMEKRGVDAKAGQTIACFSHAVLCRFGPQLRRTEKALRAQLGDNVMIYSQKNYTDLDNWSRLYVDGMIGTDSDYEAFDRSQDEKILSFEVEVLKFFLWPEELINEYVTLKLMMGCSMGDLAIMRFSGEFGTFFFNTICNMVFTCMRYCITKDTPICYAGDDMYAPGVLQVKSDYEHVLKELQLKAKVQVSTSPLFCGWRMTPYGIVKDPNLLLDRWKMAKRDGKLDLCMINYALEAVYGYRLGEHLYDVNIDIDAQQELVREIVKVKDKLPKNVSKQFSKDPNECFSDGEELDLRVSPEGTFQGEQEV</sequence>
<dbReference type="RefSeq" id="YP_009664761.1">
    <property type="nucleotide sequence ID" value="NC_043088.1"/>
</dbReference>
<dbReference type="InterPro" id="IPR043502">
    <property type="entry name" value="DNA/RNA_pol_sf"/>
</dbReference>
<feature type="domain" description="RdRp catalytic" evidence="5">
    <location>
        <begin position="259"/>
        <end position="370"/>
    </location>
</feature>
<dbReference type="GeneID" id="40524854"/>